<evidence type="ECO:0000313" key="1">
    <source>
        <dbReference type="EMBL" id="OZI46968.1"/>
    </source>
</evidence>
<gene>
    <name evidence="1" type="ORF">CAL25_20125</name>
</gene>
<proteinExistence type="predicted"/>
<dbReference type="AlphaFoldDB" id="A0A261TBF4"/>
<reference evidence="1 2" key="1">
    <citation type="submission" date="2017-05" db="EMBL/GenBank/DDBJ databases">
        <title>Complete and WGS of Bordetella genogroups.</title>
        <authorList>
            <person name="Spilker T."/>
            <person name="LiPuma J."/>
        </authorList>
    </citation>
    <scope>NUCLEOTIDE SEQUENCE [LARGE SCALE GENOMIC DNA]</scope>
    <source>
        <strain evidence="1 2">AU10456</strain>
    </source>
</reference>
<organism evidence="1 2">
    <name type="scientific">Bordetella genomosp. 5</name>
    <dbReference type="NCBI Taxonomy" id="1395608"/>
    <lineage>
        <taxon>Bacteria</taxon>
        <taxon>Pseudomonadati</taxon>
        <taxon>Pseudomonadota</taxon>
        <taxon>Betaproteobacteria</taxon>
        <taxon>Burkholderiales</taxon>
        <taxon>Alcaligenaceae</taxon>
        <taxon>Bordetella</taxon>
    </lineage>
</organism>
<evidence type="ECO:0000313" key="2">
    <source>
        <dbReference type="Proteomes" id="UP000216913"/>
    </source>
</evidence>
<sequence length="341" mass="36906">MAEDIKDSSAKDCGGLSTIGPGIGDLISGVPAPIRKNAAKAFGRLCSAAVEYPLALIENAIAERRAESRARVALIDASANQIAEQMRIDPEYARVAAAKYAEKIVRERINVDQVAEMAAADLRSDPQVSASDLAAEEPSISDDWLNAFESEAAHMSSEQMQRLFGKILAGEIRRPASFSIKTVKLMAQLDNQAANLFRLLCSLSISARVPNTNEILDARVVSMGSAAANSLAAYGLSFDALNILHEYGLIISDYNSYSDYRGSVAHNNRVTLPWTYQNVKWAFVQKVGAPEPTALKVHGVAFSRSGRELLPIVDVVPDEAYTAALRDFFDKQGMTPTKVAI</sequence>
<dbReference type="RefSeq" id="WP_094803131.1">
    <property type="nucleotide sequence ID" value="NZ_NEVP01000011.1"/>
</dbReference>
<dbReference type="InterPro" id="IPR021254">
    <property type="entry name" value="DUF2806"/>
</dbReference>
<protein>
    <recommendedName>
        <fullName evidence="3">DUF2806 domain-containing protein</fullName>
    </recommendedName>
</protein>
<comment type="caution">
    <text evidence="1">The sequence shown here is derived from an EMBL/GenBank/DDBJ whole genome shotgun (WGS) entry which is preliminary data.</text>
</comment>
<dbReference type="OrthoDB" id="886161at2"/>
<keyword evidence="2" id="KW-1185">Reference proteome</keyword>
<dbReference type="Pfam" id="PF10987">
    <property type="entry name" value="DUF2806"/>
    <property type="match status" value="1"/>
</dbReference>
<dbReference type="Proteomes" id="UP000216913">
    <property type="component" value="Unassembled WGS sequence"/>
</dbReference>
<dbReference type="EMBL" id="NEVP01000011">
    <property type="protein sequence ID" value="OZI46968.1"/>
    <property type="molecule type" value="Genomic_DNA"/>
</dbReference>
<name>A0A261TBF4_9BORD</name>
<evidence type="ECO:0008006" key="3">
    <source>
        <dbReference type="Google" id="ProtNLM"/>
    </source>
</evidence>
<accession>A0A261TBF4</accession>